<accession>A0A6J4LX68</accession>
<evidence type="ECO:0000313" key="1">
    <source>
        <dbReference type="EMBL" id="CAA9344331.1"/>
    </source>
</evidence>
<sequence>MKCTDPANLLSTARAYTAKCPTQMHLRWRFTSAHTETQRHREKASSLCLCVSV</sequence>
<proteinExistence type="predicted"/>
<name>A0A6J4LX68_9BACT</name>
<dbReference type="EMBL" id="CADCTW010000153">
    <property type="protein sequence ID" value="CAA9344331.1"/>
    <property type="molecule type" value="Genomic_DNA"/>
</dbReference>
<protein>
    <submittedName>
        <fullName evidence="1">Uncharacterized protein</fullName>
    </submittedName>
</protein>
<dbReference type="AlphaFoldDB" id="A0A6J4LX68"/>
<organism evidence="1">
    <name type="scientific">uncultured Gemmatimonadota bacterium</name>
    <dbReference type="NCBI Taxonomy" id="203437"/>
    <lineage>
        <taxon>Bacteria</taxon>
        <taxon>Pseudomonadati</taxon>
        <taxon>Gemmatimonadota</taxon>
        <taxon>environmental samples</taxon>
    </lineage>
</organism>
<gene>
    <name evidence="1" type="ORF">AVDCRST_MAG68-3253</name>
</gene>
<reference evidence="1" key="1">
    <citation type="submission" date="2020-02" db="EMBL/GenBank/DDBJ databases">
        <authorList>
            <person name="Meier V. D."/>
        </authorList>
    </citation>
    <scope>NUCLEOTIDE SEQUENCE</scope>
    <source>
        <strain evidence="1">AVDCRST_MAG68</strain>
    </source>
</reference>